<sequence length="298" mass="32875">MGTEALDGTAQNYHLFISAIRSHPGQAEASSNILAFLSGSKISPNDESSNTRIGLTQDRYALRTAPQWIGPQLEDLQLATRQVSTELNSTTDNPLINTVNGHIHQGGNFQAMTITSAMEKTMTALQNLGRFIYAQCSEMINSMTNKGLPANLSVDDPSQSFTCTGSIQHTCAGCGDDKSMDQFYGARFGSKLEKVVPEWFEMVGGELEASQTQSAVELSHTLRIPLLQKWNQLFHVDLNDRCVTMAKETVGEMLKIIGFDGLTLEDIREYQHLVAAALKKVYSRMSAEFIRNQKTQST</sequence>
<dbReference type="SUPFAM" id="SSF48557">
    <property type="entry name" value="L-aspartase-like"/>
    <property type="match status" value="1"/>
</dbReference>
<dbReference type="InterPro" id="IPR001106">
    <property type="entry name" value="Aromatic_Lyase"/>
</dbReference>
<reference evidence="1" key="1">
    <citation type="journal article" date="2023" name="Mol. Phylogenet. Evol.">
        <title>Genome-scale phylogeny and comparative genomics of the fungal order Sordariales.</title>
        <authorList>
            <person name="Hensen N."/>
            <person name="Bonometti L."/>
            <person name="Westerberg I."/>
            <person name="Brannstrom I.O."/>
            <person name="Guillou S."/>
            <person name="Cros-Aarteil S."/>
            <person name="Calhoun S."/>
            <person name="Haridas S."/>
            <person name="Kuo A."/>
            <person name="Mondo S."/>
            <person name="Pangilinan J."/>
            <person name="Riley R."/>
            <person name="LaButti K."/>
            <person name="Andreopoulos B."/>
            <person name="Lipzen A."/>
            <person name="Chen C."/>
            <person name="Yan M."/>
            <person name="Daum C."/>
            <person name="Ng V."/>
            <person name="Clum A."/>
            <person name="Steindorff A."/>
            <person name="Ohm R.A."/>
            <person name="Martin F."/>
            <person name="Silar P."/>
            <person name="Natvig D.O."/>
            <person name="Lalanne C."/>
            <person name="Gautier V."/>
            <person name="Ament-Velasquez S.L."/>
            <person name="Kruys A."/>
            <person name="Hutchinson M.I."/>
            <person name="Powell A.J."/>
            <person name="Barry K."/>
            <person name="Miller A.N."/>
            <person name="Grigoriev I.V."/>
            <person name="Debuchy R."/>
            <person name="Gladieux P."/>
            <person name="Hiltunen Thoren M."/>
            <person name="Johannesson H."/>
        </authorList>
    </citation>
    <scope>NUCLEOTIDE SEQUENCE</scope>
    <source>
        <strain evidence="1">CBS 990.96</strain>
    </source>
</reference>
<dbReference type="PANTHER" id="PTHR10362">
    <property type="entry name" value="HISTIDINE AMMONIA-LYASE"/>
    <property type="match status" value="1"/>
</dbReference>
<dbReference type="Proteomes" id="UP001301958">
    <property type="component" value="Unassembled WGS sequence"/>
</dbReference>
<gene>
    <name evidence="1" type="ORF">QBC38DRAFT_448019</name>
</gene>
<evidence type="ECO:0000313" key="1">
    <source>
        <dbReference type="EMBL" id="KAK4222724.1"/>
    </source>
</evidence>
<protein>
    <submittedName>
        <fullName evidence="1">L-Aspartase-like protein</fullName>
    </submittedName>
</protein>
<reference evidence="1" key="2">
    <citation type="submission" date="2023-05" db="EMBL/GenBank/DDBJ databases">
        <authorList>
            <consortium name="Lawrence Berkeley National Laboratory"/>
            <person name="Steindorff A."/>
            <person name="Hensen N."/>
            <person name="Bonometti L."/>
            <person name="Westerberg I."/>
            <person name="Brannstrom I.O."/>
            <person name="Guillou S."/>
            <person name="Cros-Aarteil S."/>
            <person name="Calhoun S."/>
            <person name="Haridas S."/>
            <person name="Kuo A."/>
            <person name="Mondo S."/>
            <person name="Pangilinan J."/>
            <person name="Riley R."/>
            <person name="Labutti K."/>
            <person name="Andreopoulos B."/>
            <person name="Lipzen A."/>
            <person name="Chen C."/>
            <person name="Yanf M."/>
            <person name="Daum C."/>
            <person name="Ng V."/>
            <person name="Clum A."/>
            <person name="Ohm R."/>
            <person name="Martin F."/>
            <person name="Silar P."/>
            <person name="Natvig D."/>
            <person name="Lalanne C."/>
            <person name="Gautier V."/>
            <person name="Ament-Velasquez S.L."/>
            <person name="Kruys A."/>
            <person name="Hutchinson M.I."/>
            <person name="Powell A.J."/>
            <person name="Barry K."/>
            <person name="Miller A.N."/>
            <person name="Grigoriev I.V."/>
            <person name="Debuchy R."/>
            <person name="Gladieux P."/>
            <person name="Thoren M.H."/>
            <person name="Johannesson H."/>
        </authorList>
    </citation>
    <scope>NUCLEOTIDE SEQUENCE</scope>
    <source>
        <strain evidence="1">CBS 990.96</strain>
    </source>
</reference>
<dbReference type="EMBL" id="MU865457">
    <property type="protein sequence ID" value="KAK4222724.1"/>
    <property type="molecule type" value="Genomic_DNA"/>
</dbReference>
<keyword evidence="2" id="KW-1185">Reference proteome</keyword>
<dbReference type="InterPro" id="IPR008948">
    <property type="entry name" value="L-Aspartase-like"/>
</dbReference>
<proteinExistence type="predicted"/>
<dbReference type="Pfam" id="PF00221">
    <property type="entry name" value="Lyase_aromatic"/>
    <property type="match status" value="1"/>
</dbReference>
<accession>A0AAN6YNV7</accession>
<evidence type="ECO:0000313" key="2">
    <source>
        <dbReference type="Proteomes" id="UP001301958"/>
    </source>
</evidence>
<comment type="caution">
    <text evidence="1">The sequence shown here is derived from an EMBL/GenBank/DDBJ whole genome shotgun (WGS) entry which is preliminary data.</text>
</comment>
<dbReference type="AlphaFoldDB" id="A0AAN6YNV7"/>
<dbReference type="Gene3D" id="1.20.200.10">
    <property type="entry name" value="Fumarase/aspartase (Central domain)"/>
    <property type="match status" value="1"/>
</dbReference>
<organism evidence="1 2">
    <name type="scientific">Podospora fimiseda</name>
    <dbReference type="NCBI Taxonomy" id="252190"/>
    <lineage>
        <taxon>Eukaryota</taxon>
        <taxon>Fungi</taxon>
        <taxon>Dikarya</taxon>
        <taxon>Ascomycota</taxon>
        <taxon>Pezizomycotina</taxon>
        <taxon>Sordariomycetes</taxon>
        <taxon>Sordariomycetidae</taxon>
        <taxon>Sordariales</taxon>
        <taxon>Podosporaceae</taxon>
        <taxon>Podospora</taxon>
    </lineage>
</organism>
<name>A0AAN6YNV7_9PEZI</name>
<dbReference type="GO" id="GO:0003824">
    <property type="term" value="F:catalytic activity"/>
    <property type="evidence" value="ECO:0007669"/>
    <property type="project" value="InterPro"/>
</dbReference>